<keyword evidence="2" id="KW-0238">DNA-binding</keyword>
<dbReference type="CDD" id="cd07377">
    <property type="entry name" value="WHTH_GntR"/>
    <property type="match status" value="1"/>
</dbReference>
<organism evidence="5 6">
    <name type="scientific">Clostridium thermosuccinogenes</name>
    <dbReference type="NCBI Taxonomy" id="84032"/>
    <lineage>
        <taxon>Bacteria</taxon>
        <taxon>Bacillati</taxon>
        <taxon>Bacillota</taxon>
        <taxon>Clostridia</taxon>
        <taxon>Eubacteriales</taxon>
        <taxon>Clostridiaceae</taxon>
        <taxon>Clostridium</taxon>
    </lineage>
</organism>
<dbReference type="RefSeq" id="WP_103081508.1">
    <property type="nucleotide sequence ID" value="NZ_CP021850.1"/>
</dbReference>
<comment type="caution">
    <text evidence="5">The sequence shown here is derived from an EMBL/GenBank/DDBJ whole genome shotgun (WGS) entry which is preliminary data.</text>
</comment>
<keyword evidence="1" id="KW-0805">Transcription regulation</keyword>
<dbReference type="OrthoDB" id="162505at2"/>
<dbReference type="GO" id="GO:0003700">
    <property type="term" value="F:DNA-binding transcription factor activity"/>
    <property type="evidence" value="ECO:0007669"/>
    <property type="project" value="InterPro"/>
</dbReference>
<evidence type="ECO:0000313" key="6">
    <source>
        <dbReference type="Proteomes" id="UP000236151"/>
    </source>
</evidence>
<evidence type="ECO:0000313" key="5">
    <source>
        <dbReference type="EMBL" id="PNT99086.1"/>
    </source>
</evidence>
<dbReference type="InterPro" id="IPR000524">
    <property type="entry name" value="Tscrpt_reg_HTH_GntR"/>
</dbReference>
<evidence type="ECO:0000256" key="3">
    <source>
        <dbReference type="ARBA" id="ARBA00023163"/>
    </source>
</evidence>
<dbReference type="KEGG" id="cthd:CDO33_18355"/>
<dbReference type="InterPro" id="IPR036388">
    <property type="entry name" value="WH-like_DNA-bd_sf"/>
</dbReference>
<gene>
    <name evidence="5" type="ORF">CDQ84_09530</name>
</gene>
<evidence type="ECO:0000259" key="4">
    <source>
        <dbReference type="PROSITE" id="PS50949"/>
    </source>
</evidence>
<sequence length="125" mass="14050">MKIQPDSLKPIYVQIAEGIEDDILNGILKEDEQAYSQNQIAREFGINPATAAKGLNMLVEEGILYKKRGLGMHVSPGAKNAIQQKRKKVIFTELLNELLREAKKLNISKEEIKLMIDNMEGGLEE</sequence>
<dbReference type="InterPro" id="IPR036390">
    <property type="entry name" value="WH_DNA-bd_sf"/>
</dbReference>
<protein>
    <submittedName>
        <fullName evidence="5">GntR family transcriptional regulator</fullName>
    </submittedName>
</protein>
<keyword evidence="6" id="KW-1185">Reference proteome</keyword>
<dbReference type="AlphaFoldDB" id="A0A2K2FJY4"/>
<dbReference type="PROSITE" id="PS50949">
    <property type="entry name" value="HTH_GNTR"/>
    <property type="match status" value="1"/>
</dbReference>
<dbReference type="SMART" id="SM00345">
    <property type="entry name" value="HTH_GNTR"/>
    <property type="match status" value="1"/>
</dbReference>
<dbReference type="PANTHER" id="PTHR38445">
    <property type="entry name" value="HTH-TYPE TRANSCRIPTIONAL REPRESSOR YTRA"/>
    <property type="match status" value="1"/>
</dbReference>
<dbReference type="PANTHER" id="PTHR38445:SF10">
    <property type="entry name" value="GNTR-FAMILY TRANSCRIPTIONAL REGULATOR"/>
    <property type="match status" value="1"/>
</dbReference>
<proteinExistence type="predicted"/>
<evidence type="ECO:0000256" key="1">
    <source>
        <dbReference type="ARBA" id="ARBA00023015"/>
    </source>
</evidence>
<dbReference type="SUPFAM" id="SSF46785">
    <property type="entry name" value="Winged helix' DNA-binding domain"/>
    <property type="match status" value="1"/>
</dbReference>
<feature type="domain" description="HTH gntR-type" evidence="4">
    <location>
        <begin position="9"/>
        <end position="77"/>
    </location>
</feature>
<dbReference type="Pfam" id="PF00392">
    <property type="entry name" value="GntR"/>
    <property type="match status" value="1"/>
</dbReference>
<accession>A0A2K2FJY4</accession>
<name>A0A2K2FJY4_9CLOT</name>
<reference evidence="5 6" key="1">
    <citation type="submission" date="2017-06" db="EMBL/GenBank/DDBJ databases">
        <title>Investigating the central metabolism of Clostridium thermosuccinogenes.</title>
        <authorList>
            <person name="Koendjbiharie J.G."/>
            <person name="van Kranenburg R."/>
        </authorList>
    </citation>
    <scope>NUCLEOTIDE SEQUENCE [LARGE SCALE GENOMIC DNA]</scope>
    <source>
        <strain evidence="5 6">DSM 5806</strain>
    </source>
</reference>
<dbReference type="EMBL" id="NIOJ01000021">
    <property type="protein sequence ID" value="PNT99086.1"/>
    <property type="molecule type" value="Genomic_DNA"/>
</dbReference>
<dbReference type="Gene3D" id="1.10.10.10">
    <property type="entry name" value="Winged helix-like DNA-binding domain superfamily/Winged helix DNA-binding domain"/>
    <property type="match status" value="1"/>
</dbReference>
<keyword evidence="3" id="KW-0804">Transcription</keyword>
<evidence type="ECO:0000256" key="2">
    <source>
        <dbReference type="ARBA" id="ARBA00023125"/>
    </source>
</evidence>
<dbReference type="GO" id="GO:0003677">
    <property type="term" value="F:DNA binding"/>
    <property type="evidence" value="ECO:0007669"/>
    <property type="project" value="UniProtKB-KW"/>
</dbReference>
<dbReference type="Proteomes" id="UP000236151">
    <property type="component" value="Unassembled WGS sequence"/>
</dbReference>